<keyword evidence="2" id="KW-0547">Nucleotide-binding</keyword>
<dbReference type="PROSITE" id="PS50893">
    <property type="entry name" value="ABC_TRANSPORTER_2"/>
    <property type="match status" value="1"/>
</dbReference>
<evidence type="ECO:0000256" key="2">
    <source>
        <dbReference type="ARBA" id="ARBA00022741"/>
    </source>
</evidence>
<dbReference type="EMBL" id="SMGQ01000011">
    <property type="protein sequence ID" value="TCK98611.1"/>
    <property type="molecule type" value="Genomic_DNA"/>
</dbReference>
<dbReference type="SMART" id="SM00382">
    <property type="entry name" value="AAA"/>
    <property type="match status" value="1"/>
</dbReference>
<evidence type="ECO:0000256" key="1">
    <source>
        <dbReference type="ARBA" id="ARBA00022448"/>
    </source>
</evidence>
<dbReference type="Gene3D" id="3.40.50.300">
    <property type="entry name" value="P-loop containing nucleotide triphosphate hydrolases"/>
    <property type="match status" value="1"/>
</dbReference>
<reference evidence="5 6" key="1">
    <citation type="submission" date="2019-03" db="EMBL/GenBank/DDBJ databases">
        <title>Genomic Encyclopedia of Type Strains, Phase IV (KMG-IV): sequencing the most valuable type-strain genomes for metagenomic binning, comparative biology and taxonomic classification.</title>
        <authorList>
            <person name="Goeker M."/>
        </authorList>
    </citation>
    <scope>NUCLEOTIDE SEQUENCE [LARGE SCALE GENOMIC DNA]</scope>
    <source>
        <strain evidence="5 6">DSM 24176</strain>
    </source>
</reference>
<dbReference type="GO" id="GO:0005524">
    <property type="term" value="F:ATP binding"/>
    <property type="evidence" value="ECO:0007669"/>
    <property type="project" value="UniProtKB-KW"/>
</dbReference>
<dbReference type="SUPFAM" id="SSF52540">
    <property type="entry name" value="P-loop containing nucleoside triphosphate hydrolases"/>
    <property type="match status" value="1"/>
</dbReference>
<dbReference type="InterPro" id="IPR051782">
    <property type="entry name" value="ABC_Transporter_VariousFunc"/>
</dbReference>
<dbReference type="OrthoDB" id="9775135at2"/>
<dbReference type="PROSITE" id="PS00211">
    <property type="entry name" value="ABC_TRANSPORTER_1"/>
    <property type="match status" value="1"/>
</dbReference>
<evidence type="ECO:0000313" key="6">
    <source>
        <dbReference type="Proteomes" id="UP000294545"/>
    </source>
</evidence>
<keyword evidence="6" id="KW-1185">Reference proteome</keyword>
<protein>
    <submittedName>
        <fullName evidence="5">ABC-2 type transport system ATP-binding protein</fullName>
    </submittedName>
</protein>
<dbReference type="AlphaFoldDB" id="A0A4V2Q1R1"/>
<evidence type="ECO:0000313" key="5">
    <source>
        <dbReference type="EMBL" id="TCK98611.1"/>
    </source>
</evidence>
<sequence length="253" mass="27900">MLKVEGLIKDYGKVRAVNDITFTAKPGEIYGFLGHNGAGKSTTIKVSSGLLKPTQGQVSICGYDIVKEPIEAKKNLGYVPETPFLYDKLTGAEFLELIYGVYQPETTAIERQNRVKEMLEEIELVEKGQDLIGSYSQGMRRKIALCSGFIHNPKVVLLDEPTIGLDASSAKVAKDLFRKHADEGNTLLLTTHIMEIAEKLCDRIGIISQGKIIIEGTIEALKESAKGHNCESLEDLFLYFTQKDQETNGGDSE</sequence>
<keyword evidence="3 5" id="KW-0067">ATP-binding</keyword>
<comment type="caution">
    <text evidence="5">The sequence shown here is derived from an EMBL/GenBank/DDBJ whole genome shotgun (WGS) entry which is preliminary data.</text>
</comment>
<name>A0A4V2Q1R1_9FIRM</name>
<dbReference type="InterPro" id="IPR027417">
    <property type="entry name" value="P-loop_NTPase"/>
</dbReference>
<dbReference type="PANTHER" id="PTHR42939">
    <property type="entry name" value="ABC TRANSPORTER ATP-BINDING PROTEIN ALBC-RELATED"/>
    <property type="match status" value="1"/>
</dbReference>
<evidence type="ECO:0000259" key="4">
    <source>
        <dbReference type="PROSITE" id="PS50893"/>
    </source>
</evidence>
<dbReference type="InterPro" id="IPR003439">
    <property type="entry name" value="ABC_transporter-like_ATP-bd"/>
</dbReference>
<dbReference type="InterPro" id="IPR017871">
    <property type="entry name" value="ABC_transporter-like_CS"/>
</dbReference>
<dbReference type="GO" id="GO:0016887">
    <property type="term" value="F:ATP hydrolysis activity"/>
    <property type="evidence" value="ECO:0007669"/>
    <property type="project" value="InterPro"/>
</dbReference>
<dbReference type="Proteomes" id="UP000294545">
    <property type="component" value="Unassembled WGS sequence"/>
</dbReference>
<keyword evidence="1" id="KW-0813">Transport</keyword>
<dbReference type="InterPro" id="IPR003593">
    <property type="entry name" value="AAA+_ATPase"/>
</dbReference>
<accession>A0A4V2Q1R1</accession>
<dbReference type="RefSeq" id="WP_132281515.1">
    <property type="nucleotide sequence ID" value="NZ_SMGQ01000011.1"/>
</dbReference>
<proteinExistence type="predicted"/>
<dbReference type="Pfam" id="PF00005">
    <property type="entry name" value="ABC_tran"/>
    <property type="match status" value="1"/>
</dbReference>
<gene>
    <name evidence="5" type="ORF">EDC19_1043</name>
</gene>
<dbReference type="PANTHER" id="PTHR42939:SF1">
    <property type="entry name" value="ABC TRANSPORTER ATP-BINDING PROTEIN ALBC-RELATED"/>
    <property type="match status" value="1"/>
</dbReference>
<feature type="domain" description="ABC transporter" evidence="4">
    <location>
        <begin position="2"/>
        <end position="234"/>
    </location>
</feature>
<evidence type="ECO:0000256" key="3">
    <source>
        <dbReference type="ARBA" id="ARBA00022840"/>
    </source>
</evidence>
<organism evidence="5 6">
    <name type="scientific">Natranaerovirga hydrolytica</name>
    <dbReference type="NCBI Taxonomy" id="680378"/>
    <lineage>
        <taxon>Bacteria</taxon>
        <taxon>Bacillati</taxon>
        <taxon>Bacillota</taxon>
        <taxon>Clostridia</taxon>
        <taxon>Lachnospirales</taxon>
        <taxon>Natranaerovirgaceae</taxon>
        <taxon>Natranaerovirga</taxon>
    </lineage>
</organism>